<keyword evidence="1" id="KW-0540">Nuclease</keyword>
<keyword evidence="6" id="KW-0269">Exonuclease</keyword>
<evidence type="ECO:0000256" key="12">
    <source>
        <dbReference type="ARBA" id="ARBA00034808"/>
    </source>
</evidence>
<feature type="compositionally biased region" description="Basic and acidic residues" evidence="16">
    <location>
        <begin position="9"/>
        <end position="18"/>
    </location>
</feature>
<dbReference type="AlphaFoldDB" id="A0A2C9D003"/>
<dbReference type="SUPFAM" id="SSF52980">
    <property type="entry name" value="Restriction endonuclease-like"/>
    <property type="match status" value="1"/>
</dbReference>
<dbReference type="GO" id="GO:0016887">
    <property type="term" value="F:ATP hydrolysis activity"/>
    <property type="evidence" value="ECO:0007669"/>
    <property type="project" value="RHEA"/>
</dbReference>
<dbReference type="GO" id="GO:0033202">
    <property type="term" value="C:DNA helicase complex"/>
    <property type="evidence" value="ECO:0007669"/>
    <property type="project" value="TreeGrafter"/>
</dbReference>
<dbReference type="SUPFAM" id="SSF52540">
    <property type="entry name" value="P-loop containing nucleoside triphosphate hydrolases"/>
    <property type="match status" value="1"/>
</dbReference>
<dbReference type="PANTHER" id="PTHR11070:SF2">
    <property type="entry name" value="ATP-DEPENDENT DNA HELICASE SRS2"/>
    <property type="match status" value="1"/>
</dbReference>
<dbReference type="GO" id="GO:0005524">
    <property type="term" value="F:ATP binding"/>
    <property type="evidence" value="ECO:0007669"/>
    <property type="project" value="UniProtKB-UniRule"/>
</dbReference>
<dbReference type="Pfam" id="PF00580">
    <property type="entry name" value="UvrD-helicase"/>
    <property type="match status" value="1"/>
</dbReference>
<dbReference type="NCBIfam" id="TIGR02784">
    <property type="entry name" value="addA_alphas"/>
    <property type="match status" value="1"/>
</dbReference>
<dbReference type="EC" id="5.6.2.4" evidence="12"/>
<dbReference type="InterPro" id="IPR014151">
    <property type="entry name" value="DNA_helicase_AddA"/>
</dbReference>
<dbReference type="GO" id="GO:0043138">
    <property type="term" value="F:3'-5' DNA helicase activity"/>
    <property type="evidence" value="ECO:0007669"/>
    <property type="project" value="UniProtKB-EC"/>
</dbReference>
<evidence type="ECO:0000256" key="13">
    <source>
        <dbReference type="ARBA" id="ARBA00034923"/>
    </source>
</evidence>
<evidence type="ECO:0000259" key="18">
    <source>
        <dbReference type="PROSITE" id="PS51217"/>
    </source>
</evidence>
<evidence type="ECO:0000256" key="8">
    <source>
        <dbReference type="ARBA" id="ARBA00023125"/>
    </source>
</evidence>
<keyword evidence="4 15" id="KW-0378">Hydrolase</keyword>
<evidence type="ECO:0000256" key="10">
    <source>
        <dbReference type="ARBA" id="ARBA00023235"/>
    </source>
</evidence>
<keyword evidence="9" id="KW-0234">DNA repair</keyword>
<dbReference type="KEGG" id="hdi:HDIA_0033"/>
<dbReference type="PANTHER" id="PTHR11070">
    <property type="entry name" value="UVRD / RECB / PCRA DNA HELICASE FAMILY MEMBER"/>
    <property type="match status" value="1"/>
</dbReference>
<feature type="domain" description="UvrD-like helicase C-terminal" evidence="18">
    <location>
        <begin position="532"/>
        <end position="804"/>
    </location>
</feature>
<feature type="region of interest" description="Disordered" evidence="16">
    <location>
        <begin position="1"/>
        <end position="27"/>
    </location>
</feature>
<evidence type="ECO:0000256" key="7">
    <source>
        <dbReference type="ARBA" id="ARBA00022840"/>
    </source>
</evidence>
<keyword evidence="3" id="KW-0227">DNA damage</keyword>
<dbReference type="InterPro" id="IPR027417">
    <property type="entry name" value="P-loop_NTPase"/>
</dbReference>
<dbReference type="Gene3D" id="3.30.160.800">
    <property type="match status" value="1"/>
</dbReference>
<sequence>MSAPAKPIEVPERTRRDQATATHPRHSVWVSANAGSGKTYVLSRRVIRLLLAGADPAAILCLTFTKAAAAEMANRVFETLGQWTSLSDANLANELEALEGRAANEENIARARRLFARALETPGGLKIQTIHGFCEALLQRFPVEAGIAGRFKVLDDMEAESRLQQALDAVIVAASADPDSAMGRALTQLVAERGDDTIRRAIVATIHQRDAYLGWIDGAGGFDAALAGLRKALGVAEGETVAAIDRAVIAESGFDEDFVARLRTALRQGAATDQALDERFAAVEVTDDIALAAGNWLKVFMTGDGAKRQPRKFSSFCTKAIKTQFPDLEAMFEEEITRLEALEDRRAATATFERTAALIRLAGRAIDLIEAGKAASGALDFDDLILRTARLLSHSDAAAWVQYKLDQGIDHVLVDEAQDTSPRAWEVIAALTDEFFVGEGARRGSTGVRTLFAVGDEKQSIYSFQGAAPHLFGAMRRRTGKRAGEAGIAYDDVALQLSFRSTPDVVKAVDAVFARPETHQGLSADAAGTVHETVRNRDIGLVEIWPATVDEETLEPENWTDPVDETKLGSAEAQLADRIARAVRGWIARGETLPGGRPIRAGDVLVLVRKRAGFVSLLSRALTEIGVPVAGADRLQLMSHIAVMDLLALARAVLLPEDDLTLAALLKSPLIGLNEDQLFQLAHGRRTFLYERLRQEADRDVVFRAAHERLARWRGLADTIDPHAFFARVLAADAGRRAFRARLGPEVDDVLDEFLSLALSFGKDRTPSLEGFLAFAAAADHEIKREMDAARDEVRIMTVHGAKGLEAPVVFLVDQGAAPYHPSHRPLVLPLNERDHEDIGPVQAAPLVFVGSGRQAPSVEAALEAKANLAREEYRRQLYVGLTRARDRLVVCGMAPKKAVSEPRWYQMVHDALVPDATEIEGEGGDVVAWHWRFGGPERAVALAGTTAARQPVEEDTAEPAEDLPDFVRRPAPVGEAPMTLNPSSAEAVLAEIEARDVETPYPAAHALEAARAGESAALRRGSLVHRLLEALPGLAPKDREARGRRYLATSGPDFSETEREALLAKVLAVLCEPAFAPVFAPGSRAEVALAGEVMLRSGRKAEVSGQIDRLAVSKDAVLIVDFKTNRPVPDAIPENYLMQLAVYARLIADIYPGRQVRAAILWTESARLDEVPTDVLQKAIGRLF</sequence>
<dbReference type="Pfam" id="PF12705">
    <property type="entry name" value="PDDEXK_1"/>
    <property type="match status" value="1"/>
</dbReference>
<evidence type="ECO:0000259" key="17">
    <source>
        <dbReference type="PROSITE" id="PS51198"/>
    </source>
</evidence>
<dbReference type="Gene3D" id="3.90.320.10">
    <property type="match status" value="1"/>
</dbReference>
<evidence type="ECO:0000313" key="20">
    <source>
        <dbReference type="Proteomes" id="UP000223606"/>
    </source>
</evidence>
<evidence type="ECO:0000256" key="15">
    <source>
        <dbReference type="PROSITE-ProRule" id="PRU00560"/>
    </source>
</evidence>
<evidence type="ECO:0000256" key="16">
    <source>
        <dbReference type="SAM" id="MobiDB-lite"/>
    </source>
</evidence>
<evidence type="ECO:0000256" key="3">
    <source>
        <dbReference type="ARBA" id="ARBA00022763"/>
    </source>
</evidence>
<dbReference type="OrthoDB" id="9810135at2"/>
<keyword evidence="8" id="KW-0238">DNA-binding</keyword>
<keyword evidence="10" id="KW-0413">Isomerase</keyword>
<dbReference type="Proteomes" id="UP000223606">
    <property type="component" value="Chromosome 1"/>
</dbReference>
<dbReference type="InterPro" id="IPR011604">
    <property type="entry name" value="PDDEXK-like_dom_sf"/>
</dbReference>
<dbReference type="GO" id="GO:0005829">
    <property type="term" value="C:cytosol"/>
    <property type="evidence" value="ECO:0007669"/>
    <property type="project" value="TreeGrafter"/>
</dbReference>
<evidence type="ECO:0000256" key="2">
    <source>
        <dbReference type="ARBA" id="ARBA00022741"/>
    </source>
</evidence>
<proteinExistence type="predicted"/>
<keyword evidence="5 15" id="KW-0347">Helicase</keyword>
<keyword evidence="7 15" id="KW-0067">ATP-binding</keyword>
<dbReference type="GO" id="GO:0004527">
    <property type="term" value="F:exonuclease activity"/>
    <property type="evidence" value="ECO:0007669"/>
    <property type="project" value="UniProtKB-KW"/>
</dbReference>
<dbReference type="PROSITE" id="PS51198">
    <property type="entry name" value="UVRD_HELICASE_ATP_BIND"/>
    <property type="match status" value="1"/>
</dbReference>
<evidence type="ECO:0000256" key="4">
    <source>
        <dbReference type="ARBA" id="ARBA00022801"/>
    </source>
</evidence>
<reference evidence="20" key="1">
    <citation type="submission" date="2017-09" db="EMBL/GenBank/DDBJ databases">
        <title>Genome sequence of Nannocystis excedens DSM 71.</title>
        <authorList>
            <person name="Blom J."/>
        </authorList>
    </citation>
    <scope>NUCLEOTIDE SEQUENCE [LARGE SCALE GENOMIC DNA]</scope>
    <source>
        <strain evidence="20">type strain: E19</strain>
    </source>
</reference>
<dbReference type="InterPro" id="IPR038726">
    <property type="entry name" value="PDDEXK_AddAB-type"/>
</dbReference>
<evidence type="ECO:0000256" key="11">
    <source>
        <dbReference type="ARBA" id="ARBA00034617"/>
    </source>
</evidence>
<dbReference type="Pfam" id="PF13361">
    <property type="entry name" value="UvrD_C"/>
    <property type="match status" value="1"/>
</dbReference>
<dbReference type="Gene3D" id="1.10.486.10">
    <property type="entry name" value="PCRA, domain 4"/>
    <property type="match status" value="1"/>
</dbReference>
<comment type="catalytic activity">
    <reaction evidence="11">
        <text>Couples ATP hydrolysis with the unwinding of duplex DNA by translocating in the 3'-5' direction.</text>
        <dbReference type="EC" id="5.6.2.4"/>
    </reaction>
</comment>
<dbReference type="GO" id="GO:0000725">
    <property type="term" value="P:recombinational repair"/>
    <property type="evidence" value="ECO:0007669"/>
    <property type="project" value="TreeGrafter"/>
</dbReference>
<evidence type="ECO:0000256" key="5">
    <source>
        <dbReference type="ARBA" id="ARBA00022806"/>
    </source>
</evidence>
<keyword evidence="2 15" id="KW-0547">Nucleotide-binding</keyword>
<name>A0A2C9D003_9HYPH</name>
<dbReference type="InterPro" id="IPR014016">
    <property type="entry name" value="UvrD-like_ATP-bd"/>
</dbReference>
<dbReference type="InterPro" id="IPR014017">
    <property type="entry name" value="DNA_helicase_UvrD-like_C"/>
</dbReference>
<dbReference type="PROSITE" id="PS51217">
    <property type="entry name" value="UVRD_HELICASE_CTER"/>
    <property type="match status" value="1"/>
</dbReference>
<accession>A0A2C9D003</accession>
<evidence type="ECO:0000256" key="14">
    <source>
        <dbReference type="ARBA" id="ARBA00048988"/>
    </source>
</evidence>
<dbReference type="EMBL" id="LT960614">
    <property type="protein sequence ID" value="SON53574.1"/>
    <property type="molecule type" value="Genomic_DNA"/>
</dbReference>
<dbReference type="RefSeq" id="WP_157775087.1">
    <property type="nucleotide sequence ID" value="NZ_LT960614.1"/>
</dbReference>
<evidence type="ECO:0000256" key="1">
    <source>
        <dbReference type="ARBA" id="ARBA00022722"/>
    </source>
</evidence>
<evidence type="ECO:0000256" key="9">
    <source>
        <dbReference type="ARBA" id="ARBA00023204"/>
    </source>
</evidence>
<feature type="domain" description="UvrD-like helicase ATP-binding" evidence="17">
    <location>
        <begin position="11"/>
        <end position="502"/>
    </location>
</feature>
<dbReference type="InterPro" id="IPR011335">
    <property type="entry name" value="Restrct_endonuc-II-like"/>
</dbReference>
<evidence type="ECO:0000313" key="19">
    <source>
        <dbReference type="EMBL" id="SON53574.1"/>
    </source>
</evidence>
<evidence type="ECO:0000256" key="6">
    <source>
        <dbReference type="ARBA" id="ARBA00022839"/>
    </source>
</evidence>
<dbReference type="GO" id="GO:0003677">
    <property type="term" value="F:DNA binding"/>
    <property type="evidence" value="ECO:0007669"/>
    <property type="project" value="UniProtKB-KW"/>
</dbReference>
<dbReference type="InterPro" id="IPR000212">
    <property type="entry name" value="DNA_helicase_UvrD/REP"/>
</dbReference>
<comment type="catalytic activity">
    <reaction evidence="14">
        <text>ATP + H2O = ADP + phosphate + H(+)</text>
        <dbReference type="Rhea" id="RHEA:13065"/>
        <dbReference type="ChEBI" id="CHEBI:15377"/>
        <dbReference type="ChEBI" id="CHEBI:15378"/>
        <dbReference type="ChEBI" id="CHEBI:30616"/>
        <dbReference type="ChEBI" id="CHEBI:43474"/>
        <dbReference type="ChEBI" id="CHEBI:456216"/>
        <dbReference type="EC" id="5.6.2.4"/>
    </reaction>
</comment>
<organism evidence="19 20">
    <name type="scientific">Hartmannibacter diazotrophicus</name>
    <dbReference type="NCBI Taxonomy" id="1482074"/>
    <lineage>
        <taxon>Bacteria</taxon>
        <taxon>Pseudomonadati</taxon>
        <taxon>Pseudomonadota</taxon>
        <taxon>Alphaproteobacteria</taxon>
        <taxon>Hyphomicrobiales</taxon>
        <taxon>Pleomorphomonadaceae</taxon>
        <taxon>Hartmannibacter</taxon>
    </lineage>
</organism>
<protein>
    <recommendedName>
        <fullName evidence="12">DNA 3'-5' helicase</fullName>
        <ecNumber evidence="12">5.6.2.4</ecNumber>
    </recommendedName>
    <alternativeName>
        <fullName evidence="13">DNA 3'-5' helicase II</fullName>
    </alternativeName>
</protein>
<gene>
    <name evidence="19" type="primary">addA</name>
    <name evidence="19" type="ORF">HDIA_0033</name>
</gene>
<feature type="binding site" evidence="15">
    <location>
        <begin position="32"/>
        <end position="39"/>
    </location>
    <ligand>
        <name>ATP</name>
        <dbReference type="ChEBI" id="CHEBI:30616"/>
    </ligand>
</feature>
<dbReference type="Gene3D" id="3.40.50.300">
    <property type="entry name" value="P-loop containing nucleotide triphosphate hydrolases"/>
    <property type="match status" value="3"/>
</dbReference>
<keyword evidence="20" id="KW-1185">Reference proteome</keyword>